<feature type="transmembrane region" description="Helical" evidence="1">
    <location>
        <begin position="188"/>
        <end position="209"/>
    </location>
</feature>
<keyword evidence="1" id="KW-1133">Transmembrane helix</keyword>
<dbReference type="PANTHER" id="PTHR14969:SF13">
    <property type="entry name" value="AT30094P"/>
    <property type="match status" value="1"/>
</dbReference>
<dbReference type="Gene3D" id="1.20.144.10">
    <property type="entry name" value="Phosphatidic acid phosphatase type 2/haloperoxidase"/>
    <property type="match status" value="1"/>
</dbReference>
<dbReference type="EMBL" id="MHRP01000043">
    <property type="protein sequence ID" value="OHA25802.1"/>
    <property type="molecule type" value="Genomic_DNA"/>
</dbReference>
<evidence type="ECO:0000313" key="4">
    <source>
        <dbReference type="Proteomes" id="UP000177943"/>
    </source>
</evidence>
<dbReference type="InterPro" id="IPR036938">
    <property type="entry name" value="PAP2/HPO_sf"/>
</dbReference>
<dbReference type="PANTHER" id="PTHR14969">
    <property type="entry name" value="SPHINGOSINE-1-PHOSPHATE PHOSPHOHYDROLASE"/>
    <property type="match status" value="1"/>
</dbReference>
<keyword evidence="1" id="KW-0812">Transmembrane</keyword>
<comment type="caution">
    <text evidence="3">The sequence shown here is derived from an EMBL/GenBank/DDBJ whole genome shotgun (WGS) entry which is preliminary data.</text>
</comment>
<proteinExistence type="predicted"/>
<feature type="transmembrane region" description="Helical" evidence="1">
    <location>
        <begin position="87"/>
        <end position="105"/>
    </location>
</feature>
<dbReference type="InterPro" id="IPR000326">
    <property type="entry name" value="PAP2/HPO"/>
</dbReference>
<feature type="transmembrane region" description="Helical" evidence="1">
    <location>
        <begin position="55"/>
        <end position="80"/>
    </location>
</feature>
<dbReference type="AlphaFoldDB" id="A0A1G2MS23"/>
<evidence type="ECO:0000313" key="3">
    <source>
        <dbReference type="EMBL" id="OHA25802.1"/>
    </source>
</evidence>
<evidence type="ECO:0000259" key="2">
    <source>
        <dbReference type="SMART" id="SM00014"/>
    </source>
</evidence>
<organism evidence="3 4">
    <name type="scientific">Candidatus Taylorbacteria bacterium RIFCSPHIGHO2_02_FULL_45_35</name>
    <dbReference type="NCBI Taxonomy" id="1802311"/>
    <lineage>
        <taxon>Bacteria</taxon>
        <taxon>Candidatus Tayloriibacteriota</taxon>
    </lineage>
</organism>
<reference evidence="3 4" key="1">
    <citation type="journal article" date="2016" name="Nat. Commun.">
        <title>Thousands of microbial genomes shed light on interconnected biogeochemical processes in an aquifer system.</title>
        <authorList>
            <person name="Anantharaman K."/>
            <person name="Brown C.T."/>
            <person name="Hug L.A."/>
            <person name="Sharon I."/>
            <person name="Castelle C.J."/>
            <person name="Probst A.J."/>
            <person name="Thomas B.C."/>
            <person name="Singh A."/>
            <person name="Wilkins M.J."/>
            <person name="Karaoz U."/>
            <person name="Brodie E.L."/>
            <person name="Williams K.H."/>
            <person name="Hubbard S.S."/>
            <person name="Banfield J.F."/>
        </authorList>
    </citation>
    <scope>NUCLEOTIDE SEQUENCE [LARGE SCALE GENOMIC DNA]</scope>
</reference>
<dbReference type="SUPFAM" id="SSF48317">
    <property type="entry name" value="Acid phosphatase/Vanadium-dependent haloperoxidase"/>
    <property type="match status" value="1"/>
</dbReference>
<protein>
    <recommendedName>
        <fullName evidence="2">Phosphatidic acid phosphatase type 2/haloperoxidase domain-containing protein</fullName>
    </recommendedName>
</protein>
<dbReference type="Pfam" id="PF01569">
    <property type="entry name" value="PAP2"/>
    <property type="match status" value="1"/>
</dbReference>
<feature type="domain" description="Phosphatidic acid phosphatase type 2/haloperoxidase" evidence="2">
    <location>
        <begin position="88"/>
        <end position="199"/>
    </location>
</feature>
<keyword evidence="1" id="KW-0472">Membrane</keyword>
<dbReference type="CDD" id="cd03392">
    <property type="entry name" value="PAP2_like_2"/>
    <property type="match status" value="1"/>
</dbReference>
<name>A0A1G2MS23_9BACT</name>
<accession>A0A1G2MS23</accession>
<dbReference type="SMART" id="SM00014">
    <property type="entry name" value="acidPPc"/>
    <property type="match status" value="1"/>
</dbReference>
<dbReference type="Proteomes" id="UP000177943">
    <property type="component" value="Unassembled WGS sequence"/>
</dbReference>
<feature type="transmembrane region" description="Helical" evidence="1">
    <location>
        <begin position="157"/>
        <end position="176"/>
    </location>
</feature>
<gene>
    <name evidence="3" type="ORF">A3D56_00920</name>
</gene>
<feature type="transmembrane region" description="Helical" evidence="1">
    <location>
        <begin position="7"/>
        <end position="27"/>
    </location>
</feature>
<evidence type="ECO:0000256" key="1">
    <source>
        <dbReference type="SAM" id="Phobius"/>
    </source>
</evidence>
<sequence>MERRNFTTLVFFDALVLAVFAGLVFLVTSDGPLTVADHFISFVAPSLWFPPLSNIMLFFTFLGSTTSIIIFSLFVIAYLFSKKRYSAAVFFAAAIFLSYLLTALLKNGLLIERPLASFVPEGGFSFPSGHATSSTAFFFSIWFIFFQNVSSSKIRKLLLFLCFLIPLLIGASRVYLNVHFASDILGGFLLGLFSSFFCYILWQWSIFLFKKRF</sequence>
<feature type="transmembrane region" description="Helical" evidence="1">
    <location>
        <begin position="125"/>
        <end position="145"/>
    </location>
</feature>